<dbReference type="PANTHER" id="PTHR34047:SF8">
    <property type="entry name" value="PROTEIN YKFC"/>
    <property type="match status" value="1"/>
</dbReference>
<dbReference type="InterPro" id="IPR000477">
    <property type="entry name" value="RT_dom"/>
</dbReference>
<dbReference type="SUPFAM" id="SSF56672">
    <property type="entry name" value="DNA/RNA polymerases"/>
    <property type="match status" value="1"/>
</dbReference>
<comment type="caution">
    <text evidence="2">The sequence shown here is derived from an EMBL/GenBank/DDBJ whole genome shotgun (WGS) entry which is preliminary data.</text>
</comment>
<feature type="domain" description="Reverse transcriptase" evidence="1">
    <location>
        <begin position="89"/>
        <end position="341"/>
    </location>
</feature>
<evidence type="ECO:0000259" key="1">
    <source>
        <dbReference type="PROSITE" id="PS50878"/>
    </source>
</evidence>
<dbReference type="PANTHER" id="PTHR34047">
    <property type="entry name" value="NUCLEAR INTRON MATURASE 1, MITOCHONDRIAL-RELATED"/>
    <property type="match status" value="1"/>
</dbReference>
<dbReference type="Gene3D" id="1.10.30.50">
    <property type="match status" value="1"/>
</dbReference>
<dbReference type="NCBIfam" id="TIGR04416">
    <property type="entry name" value="group_II_RT_mat"/>
    <property type="match status" value="1"/>
</dbReference>
<dbReference type="Proteomes" id="UP001254832">
    <property type="component" value="Unassembled WGS sequence"/>
</dbReference>
<proteinExistence type="predicted"/>
<evidence type="ECO:0000313" key="2">
    <source>
        <dbReference type="EMBL" id="MDR6725007.1"/>
    </source>
</evidence>
<dbReference type="AlphaFoldDB" id="A0AAP5H353"/>
<dbReference type="InterPro" id="IPR030931">
    <property type="entry name" value="Group_II_RT_mat"/>
</dbReference>
<keyword evidence="2" id="KW-0808">Transferase</keyword>
<organism evidence="2 3">
    <name type="scientific">Paenibacillus amylolyticus</name>
    <dbReference type="NCBI Taxonomy" id="1451"/>
    <lineage>
        <taxon>Bacteria</taxon>
        <taxon>Bacillati</taxon>
        <taxon>Bacillota</taxon>
        <taxon>Bacilli</taxon>
        <taxon>Bacillales</taxon>
        <taxon>Paenibacillaceae</taxon>
        <taxon>Paenibacillus</taxon>
    </lineage>
</organism>
<dbReference type="CDD" id="cd00085">
    <property type="entry name" value="HNHc"/>
    <property type="match status" value="1"/>
</dbReference>
<evidence type="ECO:0000313" key="3">
    <source>
        <dbReference type="Proteomes" id="UP001254832"/>
    </source>
</evidence>
<name>A0AAP5H353_PAEAM</name>
<dbReference type="InterPro" id="IPR051083">
    <property type="entry name" value="GrpII_Intron_Splice-Mob/Def"/>
</dbReference>
<sequence length="608" mass="70789">MGTISAKEVATIQALRYWDYYNLTDIFTDLHERAKQNGTFTRLYELIISRENILLAYRTIKSNKGSKTAGTDGKTIENLKVMKENELVSLIQTKLEKYHPKKVRRVFIPKPNGKTRPLGIPCIMDRIIQQCFKQILEPIAEAHFYKHSYGFRPLRSTHHALARVQFLINNGGLHYVVDIDIKGFFDNINHSILLKQIWNLGIHDRKVLRVISRMLKAEIEGEGIPDKGTPQGGILSPLLSNIVLHDLDIWVSGQWENFQTKHSYTQRNKYNALKKSRLKEGFIVRYADDFKILCRDWKTAQKWFHAVRLYLKDRLGLEISPDKSKILNLRKQKSEFLGFTIKATMKGKKEVAHTGVIEKKKQQIKLQYKKLIQNIKQSPSAGNAHRFNSFVLGIHNYFKKATHVFIEFSRLAYDLKKFTYNRLKQSGIYEHPNNPPPTYRKFYSTSYRTFNVDGIYLYPIVDVRTSKNLNFSQELTPFTVEGRSLIIKKLSGHVQTEIIKLMKSDNPQRSTEFLDNRISRYSMVMGKCEITGMFLYADDVHCHHYVPTFLGGDDKYNNLRILHRDVHTLIHATNEQTIIGLKRMLGLTEPMLKKVNQYRKMSNLETDD</sequence>
<dbReference type="SMART" id="SM00507">
    <property type="entry name" value="HNHc"/>
    <property type="match status" value="1"/>
</dbReference>
<gene>
    <name evidence="2" type="ORF">J2W91_003493</name>
</gene>
<keyword evidence="2" id="KW-0695">RNA-directed DNA polymerase</keyword>
<dbReference type="GO" id="GO:0003964">
    <property type="term" value="F:RNA-directed DNA polymerase activity"/>
    <property type="evidence" value="ECO:0007669"/>
    <property type="project" value="UniProtKB-KW"/>
</dbReference>
<dbReference type="Pfam" id="PF00078">
    <property type="entry name" value="RVT_1"/>
    <property type="match status" value="1"/>
</dbReference>
<dbReference type="EMBL" id="JAVDTR010000009">
    <property type="protein sequence ID" value="MDR6725007.1"/>
    <property type="molecule type" value="Genomic_DNA"/>
</dbReference>
<dbReference type="InterPro" id="IPR003615">
    <property type="entry name" value="HNH_nuc"/>
</dbReference>
<accession>A0AAP5H353</accession>
<protein>
    <submittedName>
        <fullName evidence="2">Group II intron reverse transcriptase/maturase</fullName>
    </submittedName>
</protein>
<dbReference type="CDD" id="cd01651">
    <property type="entry name" value="RT_G2_intron"/>
    <property type="match status" value="1"/>
</dbReference>
<reference evidence="2" key="1">
    <citation type="submission" date="2023-07" db="EMBL/GenBank/DDBJ databases">
        <title>Sorghum-associated microbial communities from plants grown in Nebraska, USA.</title>
        <authorList>
            <person name="Schachtman D."/>
        </authorList>
    </citation>
    <scope>NUCLEOTIDE SEQUENCE</scope>
    <source>
        <strain evidence="2">BE80</strain>
    </source>
</reference>
<dbReference type="PROSITE" id="PS50878">
    <property type="entry name" value="RT_POL"/>
    <property type="match status" value="1"/>
</dbReference>
<keyword evidence="2" id="KW-0548">Nucleotidyltransferase</keyword>
<dbReference type="InterPro" id="IPR043502">
    <property type="entry name" value="DNA/RNA_pol_sf"/>
</dbReference>